<name>A0A1I6FVT6_9EURY</name>
<proteinExistence type="predicted"/>
<gene>
    <name evidence="2" type="ORF">SAMN04488124_0397</name>
</gene>
<dbReference type="InterPro" id="IPR040624">
    <property type="entry name" value="HalOD1"/>
</dbReference>
<dbReference type="Proteomes" id="UP000243250">
    <property type="component" value="Unassembled WGS sequence"/>
</dbReference>
<dbReference type="RefSeq" id="WP_089876274.1">
    <property type="nucleotide sequence ID" value="NZ_FOYS01000001.1"/>
</dbReference>
<dbReference type="AlphaFoldDB" id="A0A1I6FVT6"/>
<dbReference type="OrthoDB" id="283656at2157"/>
<evidence type="ECO:0000259" key="1">
    <source>
        <dbReference type="Pfam" id="PF18545"/>
    </source>
</evidence>
<evidence type="ECO:0000313" key="2">
    <source>
        <dbReference type="EMBL" id="SFR34044.1"/>
    </source>
</evidence>
<dbReference type="Pfam" id="PF18545">
    <property type="entry name" value="HalOD1"/>
    <property type="match status" value="1"/>
</dbReference>
<sequence>MFEERPPTDASAEFDDDPSQEHVIHEIVSVVADVNDCDVMDLPPVSEVIDPDAVETVVQNPGANVVLGFEYAGGFVRVTSEGVVYERAGLSE</sequence>
<feature type="domain" description="Halobacterial output" evidence="1">
    <location>
        <begin position="20"/>
        <end position="84"/>
    </location>
</feature>
<dbReference type="EMBL" id="FOYS01000001">
    <property type="protein sequence ID" value="SFR34044.1"/>
    <property type="molecule type" value="Genomic_DNA"/>
</dbReference>
<reference evidence="3" key="1">
    <citation type="submission" date="2016-10" db="EMBL/GenBank/DDBJ databases">
        <authorList>
            <person name="Varghese N."/>
            <person name="Submissions S."/>
        </authorList>
    </citation>
    <scope>NUCLEOTIDE SEQUENCE [LARGE SCALE GENOMIC DNA]</scope>
    <source>
        <strain evidence="3">CGMCC 1.8711</strain>
    </source>
</reference>
<accession>A0A1I6FVT6</accession>
<protein>
    <recommendedName>
        <fullName evidence="1">Halobacterial output domain-containing protein</fullName>
    </recommendedName>
</protein>
<keyword evidence="3" id="KW-1185">Reference proteome</keyword>
<evidence type="ECO:0000313" key="3">
    <source>
        <dbReference type="Proteomes" id="UP000243250"/>
    </source>
</evidence>
<organism evidence="2 3">
    <name type="scientific">Halogeometricum limi</name>
    <dbReference type="NCBI Taxonomy" id="555875"/>
    <lineage>
        <taxon>Archaea</taxon>
        <taxon>Methanobacteriati</taxon>
        <taxon>Methanobacteriota</taxon>
        <taxon>Stenosarchaea group</taxon>
        <taxon>Halobacteria</taxon>
        <taxon>Halobacteriales</taxon>
        <taxon>Haloferacaceae</taxon>
        <taxon>Halogeometricum</taxon>
    </lineage>
</organism>